<evidence type="ECO:0000313" key="2">
    <source>
        <dbReference type="EMBL" id="JAC50578.1"/>
    </source>
</evidence>
<dbReference type="CDD" id="cd00170">
    <property type="entry name" value="SEC14"/>
    <property type="match status" value="1"/>
</dbReference>
<dbReference type="Pfam" id="PF00650">
    <property type="entry name" value="CRAL_TRIO"/>
    <property type="match status" value="1"/>
</dbReference>
<accession>A0A034W9X7</accession>
<reference evidence="2" key="1">
    <citation type="journal article" date="2014" name="BMC Genomics">
        <title>Characterizing the developmental transcriptome of the oriental fruit fly, Bactrocera dorsalis (Diptera: Tephritidae) through comparative genomic analysis with Drosophila melanogaster utilizing modENCODE datasets.</title>
        <authorList>
            <person name="Geib S.M."/>
            <person name="Calla B."/>
            <person name="Hall B."/>
            <person name="Hou S."/>
            <person name="Manoukis N.C."/>
        </authorList>
    </citation>
    <scope>NUCLEOTIDE SEQUENCE</scope>
    <source>
        <strain evidence="2">Punador</strain>
    </source>
</reference>
<dbReference type="PANTHER" id="PTHR10174:SF224">
    <property type="entry name" value="RETINOL-BINDING PROTEIN PINTA"/>
    <property type="match status" value="1"/>
</dbReference>
<dbReference type="GO" id="GO:1902936">
    <property type="term" value="F:phosphatidylinositol bisphosphate binding"/>
    <property type="evidence" value="ECO:0007669"/>
    <property type="project" value="TreeGrafter"/>
</dbReference>
<dbReference type="OrthoDB" id="6682367at2759"/>
<dbReference type="KEGG" id="bdr:105232566"/>
<dbReference type="Gene3D" id="1.20.5.1200">
    <property type="entry name" value="Alpha-tocopherol transfer"/>
    <property type="match status" value="1"/>
</dbReference>
<dbReference type="Proteomes" id="UP001652620">
    <property type="component" value="Unplaced"/>
</dbReference>
<dbReference type="Gene3D" id="3.40.525.10">
    <property type="entry name" value="CRAL-TRIO lipid binding domain"/>
    <property type="match status" value="1"/>
</dbReference>
<dbReference type="Gene3D" id="1.10.8.20">
    <property type="entry name" value="N-terminal domain of phosphatidylinositol transfer protein sec14p"/>
    <property type="match status" value="1"/>
</dbReference>
<feature type="domain" description="CRAL-TRIO" evidence="1">
    <location>
        <begin position="84"/>
        <end position="243"/>
    </location>
</feature>
<dbReference type="EMBL" id="GAKP01008377">
    <property type="protein sequence ID" value="JAC50575.1"/>
    <property type="molecule type" value="Transcribed_RNA"/>
</dbReference>
<evidence type="ECO:0000313" key="3">
    <source>
        <dbReference type="Proteomes" id="UP001652620"/>
    </source>
</evidence>
<dbReference type="SUPFAM" id="SSF52087">
    <property type="entry name" value="CRAL/TRIO domain"/>
    <property type="match status" value="1"/>
</dbReference>
<dbReference type="GO" id="GO:0016020">
    <property type="term" value="C:membrane"/>
    <property type="evidence" value="ECO:0007669"/>
    <property type="project" value="TreeGrafter"/>
</dbReference>
<evidence type="ECO:0000313" key="4">
    <source>
        <dbReference type="RefSeq" id="XP_011212585.1"/>
    </source>
</evidence>
<dbReference type="InterPro" id="IPR036273">
    <property type="entry name" value="CRAL/TRIO_N_dom_sf"/>
</dbReference>
<dbReference type="CTD" id="42635"/>
<gene>
    <name evidence="2" type="primary">TTPA</name>
    <name evidence="4" type="synonym">LOC105232566</name>
</gene>
<name>A0A034W9X7_BACDO</name>
<dbReference type="InterPro" id="IPR001251">
    <property type="entry name" value="CRAL-TRIO_dom"/>
</dbReference>
<sequence length="272" mass="31624">MLLHVSRKVGTYDTESERTRLQIQHISQWLKENPNVNANSDFGNLLFFLRSCKYDLERTKKKIKHFYQMRAERVEWFANRDPFLPEIQELLKLGVFLPVDGVDSKNRKVVIIRAAAHDPKLHSQNNVFKVSKMVLDLLLKFEPDNCGQGIVGIFDMTGVQLGHALQLNPRLIKRSVESWQAYPCQPKLLEFINAPTHVNIFLNTFRLFMTQKMRSRVVVQKRSTTVVCAKLPRDIGGNGPSYKELAAKWKQLVEDNVNFYQEYEKYKSILPT</sequence>
<organism evidence="2">
    <name type="scientific">Bactrocera dorsalis</name>
    <name type="common">Oriental fruit fly</name>
    <name type="synonym">Dacus dorsalis</name>
    <dbReference type="NCBI Taxonomy" id="27457"/>
    <lineage>
        <taxon>Eukaryota</taxon>
        <taxon>Metazoa</taxon>
        <taxon>Ecdysozoa</taxon>
        <taxon>Arthropoda</taxon>
        <taxon>Hexapoda</taxon>
        <taxon>Insecta</taxon>
        <taxon>Pterygota</taxon>
        <taxon>Neoptera</taxon>
        <taxon>Endopterygota</taxon>
        <taxon>Diptera</taxon>
        <taxon>Brachycera</taxon>
        <taxon>Muscomorpha</taxon>
        <taxon>Tephritoidea</taxon>
        <taxon>Tephritidae</taxon>
        <taxon>Bactrocera</taxon>
        <taxon>Bactrocera</taxon>
    </lineage>
</organism>
<dbReference type="EMBL" id="GAKP01008373">
    <property type="protein sequence ID" value="JAC50579.1"/>
    <property type="molecule type" value="Transcribed_RNA"/>
</dbReference>
<dbReference type="AlphaFoldDB" id="A0A034W9X7"/>
<proteinExistence type="predicted"/>
<dbReference type="SMART" id="SM00516">
    <property type="entry name" value="SEC14"/>
    <property type="match status" value="1"/>
</dbReference>
<dbReference type="EMBL" id="GAKP01008378">
    <property type="protein sequence ID" value="JAC50574.1"/>
    <property type="molecule type" value="Transcribed_RNA"/>
</dbReference>
<evidence type="ECO:0000259" key="1">
    <source>
        <dbReference type="PROSITE" id="PS50191"/>
    </source>
</evidence>
<dbReference type="PANTHER" id="PTHR10174">
    <property type="entry name" value="ALPHA-TOCOPHEROL TRANSFER PROTEIN-RELATED"/>
    <property type="match status" value="1"/>
</dbReference>
<dbReference type="SUPFAM" id="SSF46938">
    <property type="entry name" value="CRAL/TRIO N-terminal domain"/>
    <property type="match status" value="1"/>
</dbReference>
<dbReference type="EMBL" id="GAKP01008374">
    <property type="protein sequence ID" value="JAC50578.1"/>
    <property type="molecule type" value="Transcribed_RNA"/>
</dbReference>
<dbReference type="RefSeq" id="XP_011212585.1">
    <property type="nucleotide sequence ID" value="XM_011214283.3"/>
</dbReference>
<protein>
    <submittedName>
        <fullName evidence="2">Alpha-tocopherol transfer protein</fullName>
    </submittedName>
    <submittedName>
        <fullName evidence="4">Retinol-binding protein pinta</fullName>
    </submittedName>
</protein>
<dbReference type="InterPro" id="IPR036865">
    <property type="entry name" value="CRAL-TRIO_dom_sf"/>
</dbReference>
<keyword evidence="3" id="KW-1185">Reference proteome</keyword>
<dbReference type="OMA" id="CARGIVA"/>
<dbReference type="PROSITE" id="PS50191">
    <property type="entry name" value="CRAL_TRIO"/>
    <property type="match status" value="1"/>
</dbReference>
<dbReference type="GeneID" id="105232566"/>
<reference evidence="4" key="2">
    <citation type="submission" date="2025-04" db="UniProtKB">
        <authorList>
            <consortium name="RefSeq"/>
        </authorList>
    </citation>
    <scope>IDENTIFICATION</scope>
    <source>
        <strain evidence="4">Punador</strain>
    </source>
</reference>